<dbReference type="Proteomes" id="UP000051442">
    <property type="component" value="Unassembled WGS sequence"/>
</dbReference>
<keyword evidence="2" id="KW-1185">Reference proteome</keyword>
<dbReference type="EMBL" id="AYZM01000050">
    <property type="protein sequence ID" value="KRN26028.1"/>
    <property type="molecule type" value="Genomic_DNA"/>
</dbReference>
<dbReference type="OrthoDB" id="9967786at2"/>
<dbReference type="RefSeq" id="WP_054732482.1">
    <property type="nucleotide sequence ID" value="NZ_AYZM01000050.1"/>
</dbReference>
<name>A0A0R2FMK3_9LACO</name>
<protein>
    <submittedName>
        <fullName evidence="1">Uncharacterized protein</fullName>
    </submittedName>
</protein>
<evidence type="ECO:0000313" key="2">
    <source>
        <dbReference type="Proteomes" id="UP000051442"/>
    </source>
</evidence>
<reference evidence="1 2" key="1">
    <citation type="journal article" date="2015" name="Genome Announc.">
        <title>Expanding the biotechnology potential of lactobacilli through comparative genomics of 213 strains and associated genera.</title>
        <authorList>
            <person name="Sun Z."/>
            <person name="Harris H.M."/>
            <person name="McCann A."/>
            <person name="Guo C."/>
            <person name="Argimon S."/>
            <person name="Zhang W."/>
            <person name="Yang X."/>
            <person name="Jeffery I.B."/>
            <person name="Cooney J.C."/>
            <person name="Kagawa T.F."/>
            <person name="Liu W."/>
            <person name="Song Y."/>
            <person name="Salvetti E."/>
            <person name="Wrobel A."/>
            <person name="Rasinkangas P."/>
            <person name="Parkhill J."/>
            <person name="Rea M.C."/>
            <person name="O'Sullivan O."/>
            <person name="Ritari J."/>
            <person name="Douillard F.P."/>
            <person name="Paul Ross R."/>
            <person name="Yang R."/>
            <person name="Briner A.E."/>
            <person name="Felis G.E."/>
            <person name="de Vos W.M."/>
            <person name="Barrangou R."/>
            <person name="Klaenhammer T.R."/>
            <person name="Caufield P.W."/>
            <person name="Cui Y."/>
            <person name="Zhang H."/>
            <person name="O'Toole P.W."/>
        </authorList>
    </citation>
    <scope>NUCLEOTIDE SEQUENCE [LARGE SCALE GENOMIC DNA]</scope>
    <source>
        <strain evidence="1 2">DSM 23365</strain>
    </source>
</reference>
<proteinExistence type="predicted"/>
<evidence type="ECO:0000313" key="1">
    <source>
        <dbReference type="EMBL" id="KRN26028.1"/>
    </source>
</evidence>
<organism evidence="1 2">
    <name type="scientific">Secundilactobacillus similis DSM 23365 = JCM 2765</name>
    <dbReference type="NCBI Taxonomy" id="1423804"/>
    <lineage>
        <taxon>Bacteria</taxon>
        <taxon>Bacillati</taxon>
        <taxon>Bacillota</taxon>
        <taxon>Bacilli</taxon>
        <taxon>Lactobacillales</taxon>
        <taxon>Lactobacillaceae</taxon>
        <taxon>Secundilactobacillus</taxon>
    </lineage>
</organism>
<gene>
    <name evidence="1" type="ORF">FD14_GL000028</name>
</gene>
<sequence>MTQTYYFNHKLVKVTTTPQEALEQFLKDAPHSSLELPKCQQLDIAWELSKTPETDAKLRQLIMPTLNELMYSSWSVIPHDIEHQHAAKKIHALRARDYKYGWLRQVKSSPHFPTDIRQLAADLLEEPFDDQNTEQPKN</sequence>
<accession>A0A0R2FMK3</accession>
<comment type="caution">
    <text evidence="1">The sequence shown here is derived from an EMBL/GenBank/DDBJ whole genome shotgun (WGS) entry which is preliminary data.</text>
</comment>
<dbReference type="AlphaFoldDB" id="A0A0R2FMK3"/>
<dbReference type="PATRIC" id="fig|1423804.4.peg.30"/>